<comment type="caution">
    <text evidence="1">The sequence shown here is derived from an EMBL/GenBank/DDBJ whole genome shotgun (WGS) entry which is preliminary data.</text>
</comment>
<evidence type="ECO:0000313" key="1">
    <source>
        <dbReference type="EMBL" id="MDS1272028.1"/>
    </source>
</evidence>
<dbReference type="Proteomes" id="UP001250214">
    <property type="component" value="Unassembled WGS sequence"/>
</dbReference>
<reference evidence="2" key="1">
    <citation type="submission" date="2023-07" db="EMBL/GenBank/DDBJ databases">
        <title>Novel species in the genus Lipingzhangella isolated from Sambhar Salt Lake.</title>
        <authorList>
            <person name="Jiya N."/>
            <person name="Kajale S."/>
            <person name="Sharma A."/>
        </authorList>
    </citation>
    <scope>NUCLEOTIDE SEQUENCE [LARGE SCALE GENOMIC DNA]</scope>
    <source>
        <strain evidence="2">LS1_29</strain>
    </source>
</reference>
<evidence type="ECO:0008006" key="3">
    <source>
        <dbReference type="Google" id="ProtNLM"/>
    </source>
</evidence>
<protein>
    <recommendedName>
        <fullName evidence="3">Septum formation-related domain-containing protein</fullName>
    </recommendedName>
</protein>
<evidence type="ECO:0000313" key="2">
    <source>
        <dbReference type="Proteomes" id="UP001250214"/>
    </source>
</evidence>
<accession>A0ABU2H9U0</accession>
<sequence>MVQGWPGGRPWRGPAVPNSGVWGSALVGIGLLVAGCGGSDGAAEGAAQIPEEAPSPDTTFDEVMPAVESPPEGFDMAEFQGVRVDVPEGWEIDDGDDAMCVRPPGQEECRFGAFLVFPSASERQDESWPAEHFDEDDGWAPNPERCRSFATASDVDGDVGIGESDLVVQDFGEHPAEDRDDGVRRSHFRQWDVTCENEDTFAVRLWYLPQSDVAAYVWSVDEQYSETYTQIAESMNIDDYLD</sequence>
<dbReference type="RefSeq" id="WP_310913584.1">
    <property type="nucleotide sequence ID" value="NZ_JAVLVT010000009.1"/>
</dbReference>
<keyword evidence="2" id="KW-1185">Reference proteome</keyword>
<organism evidence="1 2">
    <name type="scientific">Lipingzhangella rawalii</name>
    <dbReference type="NCBI Taxonomy" id="2055835"/>
    <lineage>
        <taxon>Bacteria</taxon>
        <taxon>Bacillati</taxon>
        <taxon>Actinomycetota</taxon>
        <taxon>Actinomycetes</taxon>
        <taxon>Streptosporangiales</taxon>
        <taxon>Nocardiopsidaceae</taxon>
        <taxon>Lipingzhangella</taxon>
    </lineage>
</organism>
<gene>
    <name evidence="1" type="ORF">RIF23_17195</name>
</gene>
<name>A0ABU2H9U0_9ACTN</name>
<proteinExistence type="predicted"/>
<dbReference type="EMBL" id="JAVLVT010000009">
    <property type="protein sequence ID" value="MDS1272028.1"/>
    <property type="molecule type" value="Genomic_DNA"/>
</dbReference>